<proteinExistence type="inferred from homology"/>
<dbReference type="GO" id="GO:0008360">
    <property type="term" value="P:regulation of cell shape"/>
    <property type="evidence" value="ECO:0007669"/>
    <property type="project" value="UniProtKB-KW"/>
</dbReference>
<keyword evidence="7 18" id="KW-0479">Metal-binding</keyword>
<evidence type="ECO:0000259" key="20">
    <source>
        <dbReference type="Pfam" id="PF12804"/>
    </source>
</evidence>
<feature type="binding site" evidence="18">
    <location>
        <position position="375"/>
    </location>
    <ligand>
        <name>UDP-N-acetyl-alpha-D-glucosamine</name>
        <dbReference type="ChEBI" id="CHEBI:57705"/>
    </ligand>
</feature>
<dbReference type="Pfam" id="PF12804">
    <property type="entry name" value="NTP_transf_3"/>
    <property type="match status" value="1"/>
</dbReference>
<comment type="function">
    <text evidence="17 18">Catalyzes the last two sequential reactions in the de novo biosynthetic pathway for UDP-N-acetylglucosamine (UDP-GlcNAc). The C-terminal domain catalyzes the transfer of acetyl group from acetyl coenzyme A to glucosamine-1-phosphate (GlcN-1-P) to produce N-acetylglucosamine-1-phosphate (GlcNAc-1-P), which is converted into UDP-GlcNAc by the transfer of uridine 5-monophosphate (from uridine 5-triphosphate), a reaction catalyzed by the N-terminal domain.</text>
</comment>
<evidence type="ECO:0000256" key="17">
    <source>
        <dbReference type="ARBA" id="ARBA00049628"/>
    </source>
</evidence>
<keyword evidence="22" id="KW-1185">Reference proteome</keyword>
<dbReference type="UniPathway" id="UPA00973"/>
<feature type="region of interest" description="Pyrophosphorylase" evidence="18">
    <location>
        <begin position="1"/>
        <end position="228"/>
    </location>
</feature>
<dbReference type="Pfam" id="PF00132">
    <property type="entry name" value="Hexapep"/>
    <property type="match status" value="2"/>
</dbReference>
<keyword evidence="14 18" id="KW-0961">Cell wall biogenesis/degradation</keyword>
<evidence type="ECO:0000256" key="15">
    <source>
        <dbReference type="ARBA" id="ARBA00048247"/>
    </source>
</evidence>
<dbReference type="GO" id="GO:0000287">
    <property type="term" value="F:magnesium ion binding"/>
    <property type="evidence" value="ECO:0007669"/>
    <property type="project" value="UniProtKB-UniRule"/>
</dbReference>
<dbReference type="Proteomes" id="UP000322294">
    <property type="component" value="Unassembled WGS sequence"/>
</dbReference>
<feature type="binding site" evidence="18">
    <location>
        <position position="22"/>
    </location>
    <ligand>
        <name>UDP-N-acetyl-alpha-D-glucosamine</name>
        <dbReference type="ChEBI" id="CHEBI:57705"/>
    </ligand>
</feature>
<feature type="binding site" evidence="18">
    <location>
        <position position="102"/>
    </location>
    <ligand>
        <name>Mg(2+)</name>
        <dbReference type="ChEBI" id="CHEBI:18420"/>
    </ligand>
</feature>
<dbReference type="InterPro" id="IPR011004">
    <property type="entry name" value="Trimer_LpxA-like_sf"/>
</dbReference>
<dbReference type="EC" id="2.7.7.23" evidence="18"/>
<comment type="similarity">
    <text evidence="3 18">In the N-terminal section; belongs to the N-acetylglucosamine-1-phosphate uridyltransferase family.</text>
</comment>
<dbReference type="GO" id="GO:0016020">
    <property type="term" value="C:membrane"/>
    <property type="evidence" value="ECO:0007669"/>
    <property type="project" value="GOC"/>
</dbReference>
<dbReference type="InterPro" id="IPR038009">
    <property type="entry name" value="GlmU_C_LbH"/>
</dbReference>
<evidence type="ECO:0000256" key="2">
    <source>
        <dbReference type="ARBA" id="ARBA00007707"/>
    </source>
</evidence>
<dbReference type="RefSeq" id="WP_148867504.1">
    <property type="nucleotide sequence ID" value="NZ_VNHO01000020.1"/>
</dbReference>
<keyword evidence="11 18" id="KW-0573">Peptidoglycan synthesis</keyword>
<dbReference type="GO" id="GO:0005737">
    <property type="term" value="C:cytoplasm"/>
    <property type="evidence" value="ECO:0007669"/>
    <property type="project" value="UniProtKB-SubCell"/>
</dbReference>
<dbReference type="AlphaFoldDB" id="A0A5S5AKG8"/>
<comment type="pathway">
    <text evidence="18">Nucleotide-sugar biosynthesis; UDP-N-acetyl-alpha-D-glucosamine biosynthesis; UDP-N-acetyl-alpha-D-glucosamine from N-acetyl-alpha-D-glucosamine 1-phosphate: step 1/1.</text>
</comment>
<feature type="binding site" evidence="18">
    <location>
        <begin position="100"/>
        <end position="102"/>
    </location>
    <ligand>
        <name>UDP-N-acetyl-alpha-D-glucosamine</name>
        <dbReference type="ChEBI" id="CHEBI:57705"/>
    </ligand>
</feature>
<keyword evidence="12 18" id="KW-0511">Multifunctional enzyme</keyword>
<feature type="binding site" evidence="18">
    <location>
        <position position="153"/>
    </location>
    <ligand>
        <name>UDP-N-acetyl-alpha-D-glucosamine</name>
        <dbReference type="ChEBI" id="CHEBI:57705"/>
    </ligand>
</feature>
<feature type="binding site" evidence="18">
    <location>
        <position position="331"/>
    </location>
    <ligand>
        <name>UDP-N-acetyl-alpha-D-glucosamine</name>
        <dbReference type="ChEBI" id="CHEBI:57705"/>
    </ligand>
</feature>
<evidence type="ECO:0000256" key="9">
    <source>
        <dbReference type="ARBA" id="ARBA00022842"/>
    </source>
</evidence>
<dbReference type="GO" id="GO:0019134">
    <property type="term" value="F:glucosamine-1-phosphate N-acetyltransferase activity"/>
    <property type="evidence" value="ECO:0007669"/>
    <property type="project" value="UniProtKB-UniRule"/>
</dbReference>
<evidence type="ECO:0000313" key="21">
    <source>
        <dbReference type="EMBL" id="TYP51661.1"/>
    </source>
</evidence>
<keyword evidence="13 18" id="KW-0012">Acyltransferase</keyword>
<evidence type="ECO:0000256" key="1">
    <source>
        <dbReference type="ARBA" id="ARBA00004496"/>
    </source>
</evidence>
<dbReference type="GO" id="GO:0009245">
    <property type="term" value="P:lipid A biosynthetic process"/>
    <property type="evidence" value="ECO:0007669"/>
    <property type="project" value="UniProtKB-UniRule"/>
</dbReference>
<dbReference type="InterPro" id="IPR029044">
    <property type="entry name" value="Nucleotide-diphossugar_trans"/>
</dbReference>
<feature type="binding site" evidence="18">
    <location>
        <position position="421"/>
    </location>
    <ligand>
        <name>acetyl-CoA</name>
        <dbReference type="ChEBI" id="CHEBI:57288"/>
    </ligand>
</feature>
<feature type="binding site" evidence="18">
    <location>
        <position position="226"/>
    </location>
    <ligand>
        <name>UDP-N-acetyl-alpha-D-glucosamine</name>
        <dbReference type="ChEBI" id="CHEBI:57705"/>
    </ligand>
</feature>
<comment type="subunit">
    <text evidence="18">Homotrimer.</text>
</comment>
<evidence type="ECO:0000256" key="14">
    <source>
        <dbReference type="ARBA" id="ARBA00023316"/>
    </source>
</evidence>
<dbReference type="EMBL" id="VNHO01000020">
    <property type="protein sequence ID" value="TYP51661.1"/>
    <property type="molecule type" value="Genomic_DNA"/>
</dbReference>
<dbReference type="GO" id="GO:0071555">
    <property type="term" value="P:cell wall organization"/>
    <property type="evidence" value="ECO:0007669"/>
    <property type="project" value="UniProtKB-KW"/>
</dbReference>
<keyword evidence="4 18" id="KW-0963">Cytoplasm</keyword>
<evidence type="ECO:0000256" key="11">
    <source>
        <dbReference type="ARBA" id="ARBA00022984"/>
    </source>
</evidence>
<dbReference type="InterPro" id="IPR001451">
    <property type="entry name" value="Hexapep"/>
</dbReference>
<dbReference type="NCBIfam" id="TIGR01173">
    <property type="entry name" value="glmU"/>
    <property type="match status" value="1"/>
</dbReference>
<feature type="binding site" evidence="18">
    <location>
        <position position="438"/>
    </location>
    <ligand>
        <name>acetyl-CoA</name>
        <dbReference type="ChEBI" id="CHEBI:57288"/>
    </ligand>
</feature>
<evidence type="ECO:0000256" key="19">
    <source>
        <dbReference type="SAM" id="MobiDB-lite"/>
    </source>
</evidence>
<name>A0A5S5AKG8_9FIRM</name>
<feature type="binding site" evidence="18">
    <location>
        <position position="364"/>
    </location>
    <ligand>
        <name>UDP-N-acetyl-alpha-D-glucosamine</name>
        <dbReference type="ChEBI" id="CHEBI:57705"/>
    </ligand>
</feature>
<feature type="region of interest" description="Disordered" evidence="19">
    <location>
        <begin position="444"/>
        <end position="466"/>
    </location>
</feature>
<feature type="binding site" evidence="18">
    <location>
        <position position="226"/>
    </location>
    <ligand>
        <name>Mg(2+)</name>
        <dbReference type="ChEBI" id="CHEBI:18420"/>
    </ligand>
</feature>
<comment type="subcellular location">
    <subcellularLocation>
        <location evidence="1 18">Cytoplasm</location>
    </subcellularLocation>
</comment>
<comment type="cofactor">
    <cofactor evidence="18">
        <name>Mg(2+)</name>
        <dbReference type="ChEBI" id="CHEBI:18420"/>
    </cofactor>
    <text evidence="18">Binds 1 Mg(2+) ion per subunit.</text>
</comment>
<comment type="catalytic activity">
    <reaction evidence="16 18">
        <text>N-acetyl-alpha-D-glucosamine 1-phosphate + UTP + H(+) = UDP-N-acetyl-alpha-D-glucosamine + diphosphate</text>
        <dbReference type="Rhea" id="RHEA:13509"/>
        <dbReference type="ChEBI" id="CHEBI:15378"/>
        <dbReference type="ChEBI" id="CHEBI:33019"/>
        <dbReference type="ChEBI" id="CHEBI:46398"/>
        <dbReference type="ChEBI" id="CHEBI:57705"/>
        <dbReference type="ChEBI" id="CHEBI:57776"/>
        <dbReference type="EC" id="2.7.7.23"/>
    </reaction>
</comment>
<dbReference type="GO" id="GO:0009252">
    <property type="term" value="P:peptidoglycan biosynthetic process"/>
    <property type="evidence" value="ECO:0007669"/>
    <property type="project" value="UniProtKB-UniRule"/>
</dbReference>
<dbReference type="CDD" id="cd02540">
    <property type="entry name" value="GT2_GlmU_N_bac"/>
    <property type="match status" value="1"/>
</dbReference>
<evidence type="ECO:0000256" key="4">
    <source>
        <dbReference type="ARBA" id="ARBA00022490"/>
    </source>
</evidence>
<dbReference type="SUPFAM" id="SSF51161">
    <property type="entry name" value="Trimeric LpxA-like enzymes"/>
    <property type="match status" value="1"/>
</dbReference>
<dbReference type="GO" id="GO:0000902">
    <property type="term" value="P:cell morphogenesis"/>
    <property type="evidence" value="ECO:0007669"/>
    <property type="project" value="UniProtKB-UniRule"/>
</dbReference>
<comment type="pathway">
    <text evidence="18">Bacterial outer membrane biogenesis; LPS lipid A biosynthesis.</text>
</comment>
<dbReference type="SUPFAM" id="SSF53448">
    <property type="entry name" value="Nucleotide-diphospho-sugar transferases"/>
    <property type="match status" value="1"/>
</dbReference>
<feature type="binding site" evidence="18">
    <location>
        <position position="168"/>
    </location>
    <ligand>
        <name>UDP-N-acetyl-alpha-D-glucosamine</name>
        <dbReference type="ChEBI" id="CHEBI:57705"/>
    </ligand>
</feature>
<evidence type="ECO:0000256" key="16">
    <source>
        <dbReference type="ARBA" id="ARBA00048493"/>
    </source>
</evidence>
<feature type="binding site" evidence="18">
    <location>
        <position position="73"/>
    </location>
    <ligand>
        <name>UDP-N-acetyl-alpha-D-glucosamine</name>
        <dbReference type="ChEBI" id="CHEBI:57705"/>
    </ligand>
</feature>
<comment type="pathway">
    <text evidence="18">Nucleotide-sugar biosynthesis; UDP-N-acetyl-alpha-D-glucosamine biosynthesis; N-acetyl-alpha-D-glucosamine 1-phosphate from alpha-D-glucosamine 6-phosphate (route II): step 2/2.</text>
</comment>
<dbReference type="InterPro" id="IPR018357">
    <property type="entry name" value="Hexapep_transf_CS"/>
</dbReference>
<feature type="binding site" evidence="18">
    <location>
        <begin position="8"/>
        <end position="11"/>
    </location>
    <ligand>
        <name>UDP-N-acetyl-alpha-D-glucosamine</name>
        <dbReference type="ChEBI" id="CHEBI:57705"/>
    </ligand>
</feature>
<feature type="region of interest" description="N-acetyltransferase" evidence="18">
    <location>
        <begin position="250"/>
        <end position="466"/>
    </location>
</feature>
<feature type="active site" description="Proton acceptor" evidence="18">
    <location>
        <position position="361"/>
    </location>
</feature>
<reference evidence="21 22" key="1">
    <citation type="submission" date="2019-07" db="EMBL/GenBank/DDBJ databases">
        <title>Genomic Encyclopedia of Type Strains, Phase I: the one thousand microbial genomes (KMG-I) project.</title>
        <authorList>
            <person name="Kyrpides N."/>
        </authorList>
    </citation>
    <scope>NUCLEOTIDE SEQUENCE [LARGE SCALE GENOMIC DNA]</scope>
    <source>
        <strain evidence="21 22">DSM 16647</strain>
    </source>
</reference>
<dbReference type="PROSITE" id="PS00101">
    <property type="entry name" value="HEXAPEP_TRANSFERASES"/>
    <property type="match status" value="1"/>
</dbReference>
<dbReference type="GO" id="GO:0003977">
    <property type="term" value="F:UDP-N-acetylglucosamine diphosphorylase activity"/>
    <property type="evidence" value="ECO:0007669"/>
    <property type="project" value="UniProtKB-UniRule"/>
</dbReference>
<keyword evidence="6 18" id="KW-0548">Nucleotidyltransferase</keyword>
<organism evidence="21 22">
    <name type="scientific">Thermosediminibacter litoriperuensis</name>
    <dbReference type="NCBI Taxonomy" id="291989"/>
    <lineage>
        <taxon>Bacteria</taxon>
        <taxon>Bacillati</taxon>
        <taxon>Bacillota</taxon>
        <taxon>Clostridia</taxon>
        <taxon>Thermosediminibacterales</taxon>
        <taxon>Thermosediminibacteraceae</taxon>
        <taxon>Thermosediminibacter</taxon>
    </lineage>
</organism>
<evidence type="ECO:0000256" key="12">
    <source>
        <dbReference type="ARBA" id="ARBA00023268"/>
    </source>
</evidence>
<evidence type="ECO:0000256" key="3">
    <source>
        <dbReference type="ARBA" id="ARBA00007947"/>
    </source>
</evidence>
<gene>
    <name evidence="18" type="primary">glmU</name>
    <name evidence="21" type="ORF">LZ11_01784</name>
</gene>
<dbReference type="Gene3D" id="2.160.10.10">
    <property type="entry name" value="Hexapeptide repeat proteins"/>
    <property type="match status" value="1"/>
</dbReference>
<comment type="similarity">
    <text evidence="2 18">In the C-terminal section; belongs to the transferase hexapeptide repeat family.</text>
</comment>
<feature type="binding site" evidence="18">
    <location>
        <position position="349"/>
    </location>
    <ligand>
        <name>UDP-N-acetyl-alpha-D-glucosamine</name>
        <dbReference type="ChEBI" id="CHEBI:57705"/>
    </ligand>
</feature>
<sequence>MDFTAVILAAGEGTRMKSNTPKVLHKICGIPMLGHVISAARGAGAKRIVVVVGRGSDEVKRAFEGENVEFVLQAEQKGTGHALKQAEKAVKGEDAILVLYGDMPLVKSESLRAMAEFHRKNGAAATVMTARIKDPTGYGRIIRKGLEVLAIREEKDASPEEKAINEINSGIYFFQGEKAFAALDQVNNNNRQGEYYLTDVVEILNAGKEKVLAFEVQDTDEVQGINDRIQLSAAQAIMQRRIIHRLMAQGVTFLNPETCVVDAGVEIGKDTVIYPGVFLEGATRIGEGCTIVGTSRIIDSKIGNGVEITMCHVQESVIENGVKIGPFANLRPGSHVMAGARIGDFVEIKNSRVGEGSKIPHLAYVGDADIGRRVNIGAGVIFVNYDGYKKHRTVVEDDAFVGCNSNLIAPVTIGAGSYVAAGSTINMDVERGALAIARERQVNKPGWAEKRRREHEGGDKTDGKQA</sequence>
<evidence type="ECO:0000256" key="10">
    <source>
        <dbReference type="ARBA" id="ARBA00022960"/>
    </source>
</evidence>
<evidence type="ECO:0000313" key="22">
    <source>
        <dbReference type="Proteomes" id="UP000322294"/>
    </source>
</evidence>
<accession>A0A5S5AKG8</accession>
<keyword evidence="9 18" id="KW-0460">Magnesium</keyword>
<dbReference type="PANTHER" id="PTHR43584">
    <property type="entry name" value="NUCLEOTIDYL TRANSFERASE"/>
    <property type="match status" value="1"/>
</dbReference>
<feature type="binding site" evidence="18">
    <location>
        <position position="139"/>
    </location>
    <ligand>
        <name>UDP-N-acetyl-alpha-D-glucosamine</name>
        <dbReference type="ChEBI" id="CHEBI:57705"/>
    </ligand>
</feature>
<feature type="binding site" evidence="18">
    <location>
        <position position="378"/>
    </location>
    <ligand>
        <name>acetyl-CoA</name>
        <dbReference type="ChEBI" id="CHEBI:57288"/>
    </ligand>
</feature>
<evidence type="ECO:0000256" key="8">
    <source>
        <dbReference type="ARBA" id="ARBA00022737"/>
    </source>
</evidence>
<dbReference type="InterPro" id="IPR025877">
    <property type="entry name" value="MobA-like_NTP_Trfase"/>
</dbReference>
<evidence type="ECO:0000256" key="5">
    <source>
        <dbReference type="ARBA" id="ARBA00022679"/>
    </source>
</evidence>
<dbReference type="InterPro" id="IPR050065">
    <property type="entry name" value="GlmU-like"/>
</dbReference>
<feature type="binding site" evidence="18">
    <location>
        <begin position="78"/>
        <end position="79"/>
    </location>
    <ligand>
        <name>UDP-N-acetyl-alpha-D-glucosamine</name>
        <dbReference type="ChEBI" id="CHEBI:57705"/>
    </ligand>
</feature>
<dbReference type="NCBIfam" id="NF010934">
    <property type="entry name" value="PRK14354.1"/>
    <property type="match status" value="1"/>
</dbReference>
<dbReference type="EC" id="2.3.1.157" evidence="18"/>
<comment type="caution">
    <text evidence="18">Lacks conserved residue(s) required for the propagation of feature annotation.</text>
</comment>
<comment type="caution">
    <text evidence="21">The sequence shown here is derived from an EMBL/GenBank/DDBJ whole genome shotgun (WGS) entry which is preliminary data.</text>
</comment>
<dbReference type="PANTHER" id="PTHR43584:SF3">
    <property type="entry name" value="BIFUNCTIONAL PROTEIN GLMU"/>
    <property type="match status" value="1"/>
</dbReference>
<dbReference type="OrthoDB" id="9775031at2"/>
<keyword evidence="8 18" id="KW-0677">Repeat</keyword>
<feature type="region of interest" description="Linker" evidence="18">
    <location>
        <begin position="229"/>
        <end position="249"/>
    </location>
</feature>
<keyword evidence="5 18" id="KW-0808">Transferase</keyword>
<dbReference type="Gene3D" id="3.90.550.10">
    <property type="entry name" value="Spore Coat Polysaccharide Biosynthesis Protein SpsA, Chain A"/>
    <property type="match status" value="1"/>
</dbReference>
<dbReference type="InterPro" id="IPR005882">
    <property type="entry name" value="Bifunctional_GlmU"/>
</dbReference>
<dbReference type="CDD" id="cd03353">
    <property type="entry name" value="LbH_GlmU_C"/>
    <property type="match status" value="1"/>
</dbReference>
<feature type="binding site" evidence="18">
    <location>
        <begin position="384"/>
        <end position="385"/>
    </location>
    <ligand>
        <name>acetyl-CoA</name>
        <dbReference type="ChEBI" id="CHEBI:57288"/>
    </ligand>
</feature>
<dbReference type="UniPathway" id="UPA00113">
    <property type="reaction ID" value="UER00532"/>
</dbReference>
<feature type="domain" description="MobA-like NTP transferase" evidence="20">
    <location>
        <begin position="5"/>
        <end position="149"/>
    </location>
</feature>
<evidence type="ECO:0000256" key="18">
    <source>
        <dbReference type="HAMAP-Rule" id="MF_01631"/>
    </source>
</evidence>
<dbReference type="GO" id="GO:0006048">
    <property type="term" value="P:UDP-N-acetylglucosamine biosynthetic process"/>
    <property type="evidence" value="ECO:0007669"/>
    <property type="project" value="UniProtKB-UniPathway"/>
</dbReference>
<protein>
    <recommendedName>
        <fullName evidence="18">Bifunctional protein GlmU</fullName>
    </recommendedName>
    <domain>
        <recommendedName>
            <fullName evidence="18">UDP-N-acetylglucosamine pyrophosphorylase</fullName>
            <ecNumber evidence="18">2.7.7.23</ecNumber>
        </recommendedName>
        <alternativeName>
            <fullName evidence="18">N-acetylglucosamine-1-phosphate uridyltransferase</fullName>
        </alternativeName>
    </domain>
    <domain>
        <recommendedName>
            <fullName evidence="18">Glucosamine-1-phosphate N-acetyltransferase</fullName>
            <ecNumber evidence="18">2.3.1.157</ecNumber>
        </recommendedName>
    </domain>
</protein>
<evidence type="ECO:0000256" key="13">
    <source>
        <dbReference type="ARBA" id="ARBA00023315"/>
    </source>
</evidence>
<evidence type="ECO:0000256" key="7">
    <source>
        <dbReference type="ARBA" id="ARBA00022723"/>
    </source>
</evidence>
<dbReference type="HAMAP" id="MF_01631">
    <property type="entry name" value="GlmU"/>
    <property type="match status" value="1"/>
</dbReference>
<comment type="catalytic activity">
    <reaction evidence="15 18">
        <text>alpha-D-glucosamine 1-phosphate + acetyl-CoA = N-acetyl-alpha-D-glucosamine 1-phosphate + CoA + H(+)</text>
        <dbReference type="Rhea" id="RHEA:13725"/>
        <dbReference type="ChEBI" id="CHEBI:15378"/>
        <dbReference type="ChEBI" id="CHEBI:57287"/>
        <dbReference type="ChEBI" id="CHEBI:57288"/>
        <dbReference type="ChEBI" id="CHEBI:57776"/>
        <dbReference type="ChEBI" id="CHEBI:58516"/>
        <dbReference type="EC" id="2.3.1.157"/>
    </reaction>
</comment>
<evidence type="ECO:0000256" key="6">
    <source>
        <dbReference type="ARBA" id="ARBA00022695"/>
    </source>
</evidence>
<keyword evidence="10 18" id="KW-0133">Cell shape</keyword>